<dbReference type="Gene3D" id="2.40.10.120">
    <property type="match status" value="1"/>
</dbReference>
<name>A0A9N7NN78_STRHE</name>
<dbReference type="SUPFAM" id="SSF50494">
    <property type="entry name" value="Trypsin-like serine proteases"/>
    <property type="match status" value="1"/>
</dbReference>
<organism evidence="1 2">
    <name type="scientific">Striga hermonthica</name>
    <name type="common">Purple witchweed</name>
    <name type="synonym">Buchnera hermonthica</name>
    <dbReference type="NCBI Taxonomy" id="68872"/>
    <lineage>
        <taxon>Eukaryota</taxon>
        <taxon>Viridiplantae</taxon>
        <taxon>Streptophyta</taxon>
        <taxon>Embryophyta</taxon>
        <taxon>Tracheophyta</taxon>
        <taxon>Spermatophyta</taxon>
        <taxon>Magnoliopsida</taxon>
        <taxon>eudicotyledons</taxon>
        <taxon>Gunneridae</taxon>
        <taxon>Pentapetalae</taxon>
        <taxon>asterids</taxon>
        <taxon>lamiids</taxon>
        <taxon>Lamiales</taxon>
        <taxon>Orobanchaceae</taxon>
        <taxon>Buchnereae</taxon>
        <taxon>Striga</taxon>
    </lineage>
</organism>
<reference evidence="1" key="1">
    <citation type="submission" date="2019-12" db="EMBL/GenBank/DDBJ databases">
        <authorList>
            <person name="Scholes J."/>
        </authorList>
    </citation>
    <scope>NUCLEOTIDE SEQUENCE</scope>
</reference>
<dbReference type="EMBL" id="CACSLK010028053">
    <property type="protein sequence ID" value="CAA0834988.1"/>
    <property type="molecule type" value="Genomic_DNA"/>
</dbReference>
<protein>
    <submittedName>
        <fullName evidence="1">Uncharacterized protein</fullName>
    </submittedName>
</protein>
<dbReference type="InterPro" id="IPR009003">
    <property type="entry name" value="Peptidase_S1_PA"/>
</dbReference>
<gene>
    <name evidence="1" type="ORF">SHERM_02793</name>
</gene>
<accession>A0A9N7NN78</accession>
<dbReference type="OrthoDB" id="618521at2759"/>
<dbReference type="AlphaFoldDB" id="A0A9N7NN78"/>
<dbReference type="PANTHER" id="PTHR18868">
    <property type="entry name" value="OS07G0665300 PROTEIN-RELATED"/>
    <property type="match status" value="1"/>
</dbReference>
<proteinExistence type="predicted"/>
<evidence type="ECO:0000313" key="2">
    <source>
        <dbReference type="Proteomes" id="UP001153555"/>
    </source>
</evidence>
<dbReference type="Proteomes" id="UP001153555">
    <property type="component" value="Unassembled WGS sequence"/>
</dbReference>
<comment type="caution">
    <text evidence="1">The sequence shown here is derived from an EMBL/GenBank/DDBJ whole genome shotgun (WGS) entry which is preliminary data.</text>
</comment>
<keyword evidence="2" id="KW-1185">Reference proteome</keyword>
<sequence length="239" mass="26468">MTLVNTFEEPFGDIYPHGVWKQLSIGVNEKINDSVVTLASFKGDERFFACSGTFIDWDGRFQDNGCQIILTSACLVRNPDYPDDEGNKIVDGLRIKVSLPGTKHTKPKQRKGTLIHYSLHYNVALVSVKTSNAVYLPVVRHARGNLCSNKLVVAVGRGFKSGDLMASSGKLAPHWSGPFDFKRLLYSTCRIKKAGIGGPLVDAEGNYIGMNFYDQNVGNPVLFCDDIVDILDRFKKGYV</sequence>
<evidence type="ECO:0000313" key="1">
    <source>
        <dbReference type="EMBL" id="CAA0834988.1"/>
    </source>
</evidence>
<dbReference type="Pfam" id="PF13365">
    <property type="entry name" value="Trypsin_2"/>
    <property type="match status" value="1"/>
</dbReference>